<dbReference type="Proteomes" id="UP000521872">
    <property type="component" value="Unassembled WGS sequence"/>
</dbReference>
<evidence type="ECO:0000256" key="1">
    <source>
        <dbReference type="ARBA" id="ARBA00004685"/>
    </source>
</evidence>
<evidence type="ECO:0000313" key="6">
    <source>
        <dbReference type="Proteomes" id="UP000521872"/>
    </source>
</evidence>
<comment type="pathway">
    <text evidence="1">Mycotoxin biosynthesis.</text>
</comment>
<dbReference type="PANTHER" id="PTHR33365:SF11">
    <property type="entry name" value="TAT PATHWAY SIGNAL SEQUENCE"/>
    <property type="match status" value="1"/>
</dbReference>
<dbReference type="EMBL" id="JAACJL010000057">
    <property type="protein sequence ID" value="KAF4611735.1"/>
    <property type="molecule type" value="Genomic_DNA"/>
</dbReference>
<dbReference type="PANTHER" id="PTHR33365">
    <property type="entry name" value="YALI0B05434P"/>
    <property type="match status" value="1"/>
</dbReference>
<keyword evidence="6" id="KW-1185">Reference proteome</keyword>
<name>A0A8H4QIH4_9AGAR</name>
<feature type="transmembrane region" description="Helical" evidence="4">
    <location>
        <begin position="6"/>
        <end position="26"/>
    </location>
</feature>
<evidence type="ECO:0000256" key="2">
    <source>
        <dbReference type="ARBA" id="ARBA00023002"/>
    </source>
</evidence>
<dbReference type="Pfam" id="PF11807">
    <property type="entry name" value="UstYa"/>
    <property type="match status" value="1"/>
</dbReference>
<organism evidence="5 6">
    <name type="scientific">Agrocybe pediades</name>
    <dbReference type="NCBI Taxonomy" id="84607"/>
    <lineage>
        <taxon>Eukaryota</taxon>
        <taxon>Fungi</taxon>
        <taxon>Dikarya</taxon>
        <taxon>Basidiomycota</taxon>
        <taxon>Agaricomycotina</taxon>
        <taxon>Agaricomycetes</taxon>
        <taxon>Agaricomycetidae</taxon>
        <taxon>Agaricales</taxon>
        <taxon>Agaricineae</taxon>
        <taxon>Strophariaceae</taxon>
        <taxon>Agrocybe</taxon>
    </lineage>
</organism>
<protein>
    <submittedName>
        <fullName evidence="5">Uncharacterized protein</fullName>
    </submittedName>
</protein>
<comment type="similarity">
    <text evidence="3">Belongs to the ustYa family.</text>
</comment>
<sequence>MADINHIIKAFICVQIAGVMLLRAFIYFQKPHEHSFLGDDYPTTWTIGTAMQEQIATPFDRESFHFQLDLDMGLANGIWDSYFPGKGLIKLGPHQQTFTISMFHQLRCLSHIRSDIIQRQRHPNSTLENSQLTYHCINYIRQMVLCRADADIETGLYLPHLKAYMDVPYRCSNTKILYDALLDNQRRHGIVE</sequence>
<dbReference type="AlphaFoldDB" id="A0A8H4QIH4"/>
<reference evidence="5 6" key="1">
    <citation type="submission" date="2019-12" db="EMBL/GenBank/DDBJ databases">
        <authorList>
            <person name="Floudas D."/>
            <person name="Bentzer J."/>
            <person name="Ahren D."/>
            <person name="Johansson T."/>
            <person name="Persson P."/>
            <person name="Tunlid A."/>
        </authorList>
    </citation>
    <scope>NUCLEOTIDE SEQUENCE [LARGE SCALE GENOMIC DNA]</scope>
    <source>
        <strain evidence="5 6">CBS 102.39</strain>
    </source>
</reference>
<evidence type="ECO:0000313" key="5">
    <source>
        <dbReference type="EMBL" id="KAF4611735.1"/>
    </source>
</evidence>
<dbReference type="GO" id="GO:0043386">
    <property type="term" value="P:mycotoxin biosynthetic process"/>
    <property type="evidence" value="ECO:0007669"/>
    <property type="project" value="InterPro"/>
</dbReference>
<keyword evidence="4" id="KW-0472">Membrane</keyword>
<evidence type="ECO:0000256" key="4">
    <source>
        <dbReference type="SAM" id="Phobius"/>
    </source>
</evidence>
<comment type="caution">
    <text evidence="5">The sequence shown here is derived from an EMBL/GenBank/DDBJ whole genome shotgun (WGS) entry which is preliminary data.</text>
</comment>
<evidence type="ECO:0000256" key="3">
    <source>
        <dbReference type="ARBA" id="ARBA00035112"/>
    </source>
</evidence>
<keyword evidence="4" id="KW-1133">Transmembrane helix</keyword>
<keyword evidence="4" id="KW-0812">Transmembrane</keyword>
<gene>
    <name evidence="5" type="ORF">D9613_003728</name>
</gene>
<keyword evidence="2" id="KW-0560">Oxidoreductase</keyword>
<dbReference type="GO" id="GO:0016491">
    <property type="term" value="F:oxidoreductase activity"/>
    <property type="evidence" value="ECO:0007669"/>
    <property type="project" value="UniProtKB-KW"/>
</dbReference>
<accession>A0A8H4QIH4</accession>
<proteinExistence type="inferred from homology"/>
<dbReference type="InterPro" id="IPR021765">
    <property type="entry name" value="UstYa-like"/>
</dbReference>